<dbReference type="AlphaFoldDB" id="A0A419RR79"/>
<dbReference type="Pfam" id="PF00300">
    <property type="entry name" value="His_Phos_1"/>
    <property type="match status" value="1"/>
</dbReference>
<accession>A0A419RR79</accession>
<evidence type="ECO:0000313" key="2">
    <source>
        <dbReference type="EMBL" id="RJY08276.1"/>
    </source>
</evidence>
<evidence type="ECO:0000313" key="3">
    <source>
        <dbReference type="Proteomes" id="UP000285232"/>
    </source>
</evidence>
<dbReference type="CDD" id="cd07067">
    <property type="entry name" value="HP_PGM_like"/>
    <property type="match status" value="1"/>
</dbReference>
<dbReference type="Proteomes" id="UP000285232">
    <property type="component" value="Unassembled WGS sequence"/>
</dbReference>
<reference evidence="2 3" key="1">
    <citation type="journal article" date="2017" name="Int. J. Syst. Evol. Microbiol.">
        <title>Erythrobacter aquimixticola sp. nov., isolated from the junction between the ocean and a freshwater spring.</title>
        <authorList>
            <person name="Park S."/>
            <person name="Jung Y.T."/>
            <person name="Choi S.J."/>
            <person name="Yoon J.H."/>
        </authorList>
    </citation>
    <scope>NUCLEOTIDE SEQUENCE [LARGE SCALE GENOMIC DNA]</scope>
    <source>
        <strain evidence="2 3">JSSK-14</strain>
    </source>
</reference>
<sequence length="175" mass="19471">MKRLGLLRHAKSDWDDMSLRDYDRGLNDRGRKGAALMGKHVREYGAKFDVALASPAQRVKRTLEASELDLDIRFDERAYLADASTLMTLLRAVDGHPEAVLLVGHNPGLQELALELVPAERENDLFGEVMQKYPTAAFAVFELDIDSWDDLAPGCGSLVHFARPRDLDPALGPED</sequence>
<name>A0A419RR79_9SPHN</name>
<proteinExistence type="predicted"/>
<gene>
    <name evidence="2" type="ORF">D6201_01905</name>
</gene>
<organism evidence="2 3">
    <name type="scientific">Aurantiacibacter aquimixticola</name>
    <dbReference type="NCBI Taxonomy" id="1958945"/>
    <lineage>
        <taxon>Bacteria</taxon>
        <taxon>Pseudomonadati</taxon>
        <taxon>Pseudomonadota</taxon>
        <taxon>Alphaproteobacteria</taxon>
        <taxon>Sphingomonadales</taxon>
        <taxon>Erythrobacteraceae</taxon>
        <taxon>Aurantiacibacter</taxon>
    </lineage>
</organism>
<dbReference type="OrthoDB" id="9810154at2"/>
<feature type="binding site" evidence="1">
    <location>
        <position position="58"/>
    </location>
    <ligand>
        <name>substrate</name>
    </ligand>
</feature>
<dbReference type="EMBL" id="RAHX01000001">
    <property type="protein sequence ID" value="RJY08276.1"/>
    <property type="molecule type" value="Genomic_DNA"/>
</dbReference>
<dbReference type="PANTHER" id="PTHR47623">
    <property type="entry name" value="OS09G0287300 PROTEIN"/>
    <property type="match status" value="1"/>
</dbReference>
<dbReference type="SUPFAM" id="SSF53254">
    <property type="entry name" value="Phosphoglycerate mutase-like"/>
    <property type="match status" value="1"/>
</dbReference>
<dbReference type="InterPro" id="IPR013078">
    <property type="entry name" value="His_Pase_superF_clade-1"/>
</dbReference>
<dbReference type="Gene3D" id="3.40.50.1240">
    <property type="entry name" value="Phosphoglycerate mutase-like"/>
    <property type="match status" value="1"/>
</dbReference>
<dbReference type="RefSeq" id="WP_120047163.1">
    <property type="nucleotide sequence ID" value="NZ_RAHX01000001.1"/>
</dbReference>
<keyword evidence="3" id="KW-1185">Reference proteome</keyword>
<evidence type="ECO:0000256" key="1">
    <source>
        <dbReference type="PIRSR" id="PIRSR613078-2"/>
    </source>
</evidence>
<dbReference type="SMART" id="SM00855">
    <property type="entry name" value="PGAM"/>
    <property type="match status" value="1"/>
</dbReference>
<protein>
    <submittedName>
        <fullName evidence="2">Histidine phosphatase family protein</fullName>
    </submittedName>
</protein>
<dbReference type="PANTHER" id="PTHR47623:SF1">
    <property type="entry name" value="OS09G0287300 PROTEIN"/>
    <property type="match status" value="1"/>
</dbReference>
<comment type="caution">
    <text evidence="2">The sequence shown here is derived from an EMBL/GenBank/DDBJ whole genome shotgun (WGS) entry which is preliminary data.</text>
</comment>
<dbReference type="InterPro" id="IPR029033">
    <property type="entry name" value="His_PPase_superfam"/>
</dbReference>